<dbReference type="Proteomes" id="UP000186931">
    <property type="component" value="Unassembled WGS sequence"/>
</dbReference>
<gene>
    <name evidence="1" type="ORF">BJN41_00670</name>
</gene>
<evidence type="ECO:0000313" key="2">
    <source>
        <dbReference type="Proteomes" id="UP000186931"/>
    </source>
</evidence>
<accession>A0A1E8E522</accession>
<comment type="caution">
    <text evidence="1">The sequence shown here is derived from an EMBL/GenBank/DDBJ whole genome shotgun (WGS) entry which is preliminary data.</text>
</comment>
<name>A0A1E8E522_9GAMM</name>
<dbReference type="RefSeq" id="WP_070152238.1">
    <property type="nucleotide sequence ID" value="NZ_MKQS01000001.1"/>
</dbReference>
<organism evidence="1 2">
    <name type="scientific">Acinetobacter towneri</name>
    <dbReference type="NCBI Taxonomy" id="202956"/>
    <lineage>
        <taxon>Bacteria</taxon>
        <taxon>Pseudomonadati</taxon>
        <taxon>Pseudomonadota</taxon>
        <taxon>Gammaproteobacteria</taxon>
        <taxon>Moraxellales</taxon>
        <taxon>Moraxellaceae</taxon>
        <taxon>Acinetobacter</taxon>
    </lineage>
</organism>
<sequence length="101" mass="11432">MINEKPPIEIQECPVQMPVSYFGATYQDSQCIDGYLWDLDSGDGEYLTSGGDIPCPFCNPIDHLEYQLNDDQDKVICSVCRSNLSQLNWAETSKPSVKRYC</sequence>
<proteinExistence type="predicted"/>
<reference evidence="1 2" key="1">
    <citation type="submission" date="2016-10" db="EMBL/GenBank/DDBJ databases">
        <title>Genome of airborne Acinetobacter sp. 5-2Ac02 in the hospital environment: Species near to Acinetobacter towneri.</title>
        <authorList>
            <person name="Barbosa B."/>
            <person name="Fernandez-Garcia L."/>
            <person name="Gato E."/>
            <person name="Leao R."/>
            <person name="Albano R."/>
            <person name="Fernandez B."/>
            <person name="Fernandez-Cuenca F."/>
            <person name="Marques E."/>
            <person name="Tomas M."/>
        </authorList>
    </citation>
    <scope>NUCLEOTIDE SEQUENCE [LARGE SCALE GENOMIC DNA]</scope>
    <source>
        <strain evidence="1 2">5-2Ac02</strain>
    </source>
</reference>
<dbReference type="AlphaFoldDB" id="A0A1E8E522"/>
<protein>
    <submittedName>
        <fullName evidence="1">Uncharacterized protein</fullName>
    </submittedName>
</protein>
<dbReference type="STRING" id="202956.BJN41_00670"/>
<evidence type="ECO:0000313" key="1">
    <source>
        <dbReference type="EMBL" id="OFE44674.1"/>
    </source>
</evidence>
<dbReference type="EMBL" id="MKQS01000001">
    <property type="protein sequence ID" value="OFE44674.1"/>
    <property type="molecule type" value="Genomic_DNA"/>
</dbReference>